<keyword evidence="3" id="KW-1185">Reference proteome</keyword>
<evidence type="ECO:0000313" key="3">
    <source>
        <dbReference type="Proteomes" id="UP000799441"/>
    </source>
</evidence>
<organism evidence="2 3">
    <name type="scientific">Polychaeton citri CBS 116435</name>
    <dbReference type="NCBI Taxonomy" id="1314669"/>
    <lineage>
        <taxon>Eukaryota</taxon>
        <taxon>Fungi</taxon>
        <taxon>Dikarya</taxon>
        <taxon>Ascomycota</taxon>
        <taxon>Pezizomycotina</taxon>
        <taxon>Dothideomycetes</taxon>
        <taxon>Dothideomycetidae</taxon>
        <taxon>Capnodiales</taxon>
        <taxon>Capnodiaceae</taxon>
        <taxon>Polychaeton</taxon>
    </lineage>
</organism>
<proteinExistence type="predicted"/>
<sequence>MTTPQYLERMQRRNYMDRSAFVDKPAPPPYSAGGSKASVSSGGSTVSGSTATSNGSALTTSTRSRLPDRPAVPPPEYTREIESLQAQLMRSCIVEDRTNVGLDFDGKKEDRVLKKLSPRRLFGGGKKSQRVKDQRLATAIEDWQSGKAKGPVGRPYTSTG</sequence>
<accession>A0A9P4UT78</accession>
<name>A0A9P4UT78_9PEZI</name>
<gene>
    <name evidence="2" type="ORF">K431DRAFT_291544</name>
</gene>
<feature type="compositionally biased region" description="Low complexity" evidence="1">
    <location>
        <begin position="31"/>
        <end position="62"/>
    </location>
</feature>
<dbReference type="AlphaFoldDB" id="A0A9P4UT78"/>
<dbReference type="Proteomes" id="UP000799441">
    <property type="component" value="Unassembled WGS sequence"/>
</dbReference>
<reference evidence="2" key="1">
    <citation type="journal article" date="2020" name="Stud. Mycol.">
        <title>101 Dothideomycetes genomes: a test case for predicting lifestyles and emergence of pathogens.</title>
        <authorList>
            <person name="Haridas S."/>
            <person name="Albert R."/>
            <person name="Binder M."/>
            <person name="Bloem J."/>
            <person name="Labutti K."/>
            <person name="Salamov A."/>
            <person name="Andreopoulos B."/>
            <person name="Baker S."/>
            <person name="Barry K."/>
            <person name="Bills G."/>
            <person name="Bluhm B."/>
            <person name="Cannon C."/>
            <person name="Castanera R."/>
            <person name="Culley D."/>
            <person name="Daum C."/>
            <person name="Ezra D."/>
            <person name="Gonzalez J."/>
            <person name="Henrissat B."/>
            <person name="Kuo A."/>
            <person name="Liang C."/>
            <person name="Lipzen A."/>
            <person name="Lutzoni F."/>
            <person name="Magnuson J."/>
            <person name="Mondo S."/>
            <person name="Nolan M."/>
            <person name="Ohm R."/>
            <person name="Pangilinan J."/>
            <person name="Park H.-J."/>
            <person name="Ramirez L."/>
            <person name="Alfaro M."/>
            <person name="Sun H."/>
            <person name="Tritt A."/>
            <person name="Yoshinaga Y."/>
            <person name="Zwiers L.-H."/>
            <person name="Turgeon B."/>
            <person name="Goodwin S."/>
            <person name="Spatafora J."/>
            <person name="Crous P."/>
            <person name="Grigoriev I."/>
        </authorList>
    </citation>
    <scope>NUCLEOTIDE SEQUENCE</scope>
    <source>
        <strain evidence="2">CBS 116435</strain>
    </source>
</reference>
<evidence type="ECO:0000256" key="1">
    <source>
        <dbReference type="SAM" id="MobiDB-lite"/>
    </source>
</evidence>
<comment type="caution">
    <text evidence="2">The sequence shown here is derived from an EMBL/GenBank/DDBJ whole genome shotgun (WGS) entry which is preliminary data.</text>
</comment>
<evidence type="ECO:0000313" key="2">
    <source>
        <dbReference type="EMBL" id="KAF2724441.1"/>
    </source>
</evidence>
<feature type="region of interest" description="Disordered" evidence="1">
    <location>
        <begin position="1"/>
        <end position="76"/>
    </location>
</feature>
<protein>
    <submittedName>
        <fullName evidence="2">Uncharacterized protein</fullName>
    </submittedName>
</protein>
<dbReference type="EMBL" id="MU003771">
    <property type="protein sequence ID" value="KAF2724441.1"/>
    <property type="molecule type" value="Genomic_DNA"/>
</dbReference>